<keyword evidence="5 6" id="KW-0472">Membrane</keyword>
<dbReference type="STRING" id="1576369.SAMN05421753_103193"/>
<dbReference type="PROSITE" id="PS51257">
    <property type="entry name" value="PROKAR_LIPOPROTEIN"/>
    <property type="match status" value="1"/>
</dbReference>
<name>A0A1I3DE97_9PLAN</name>
<feature type="transmembrane region" description="Helical" evidence="6">
    <location>
        <begin position="40"/>
        <end position="60"/>
    </location>
</feature>
<comment type="subcellular location">
    <subcellularLocation>
        <location evidence="1">Cell membrane</location>
        <topology evidence="1">Multi-pass membrane protein</topology>
    </subcellularLocation>
</comment>
<feature type="transmembrane region" description="Helical" evidence="6">
    <location>
        <begin position="269"/>
        <end position="290"/>
    </location>
</feature>
<feature type="transmembrane region" description="Helical" evidence="6">
    <location>
        <begin position="311"/>
        <end position="330"/>
    </location>
</feature>
<feature type="transmembrane region" description="Helical" evidence="6">
    <location>
        <begin position="12"/>
        <end position="34"/>
    </location>
</feature>
<keyword evidence="4 6" id="KW-1133">Transmembrane helix</keyword>
<dbReference type="GO" id="GO:0005886">
    <property type="term" value="C:plasma membrane"/>
    <property type="evidence" value="ECO:0007669"/>
    <property type="project" value="UniProtKB-SubCell"/>
</dbReference>
<gene>
    <name evidence="7" type="ORF">SAMN05421753_103193</name>
</gene>
<evidence type="ECO:0000256" key="1">
    <source>
        <dbReference type="ARBA" id="ARBA00004651"/>
    </source>
</evidence>
<dbReference type="PANTHER" id="PTHR30250:SF11">
    <property type="entry name" value="O-ANTIGEN TRANSPORTER-RELATED"/>
    <property type="match status" value="1"/>
</dbReference>
<dbReference type="OrthoDB" id="3246908at2"/>
<dbReference type="Proteomes" id="UP000199518">
    <property type="component" value="Unassembled WGS sequence"/>
</dbReference>
<keyword evidence="3 6" id="KW-0812">Transmembrane</keyword>
<proteinExistence type="predicted"/>
<evidence type="ECO:0000256" key="4">
    <source>
        <dbReference type="ARBA" id="ARBA00022989"/>
    </source>
</evidence>
<evidence type="ECO:0000256" key="3">
    <source>
        <dbReference type="ARBA" id="ARBA00022692"/>
    </source>
</evidence>
<dbReference type="InterPro" id="IPR050833">
    <property type="entry name" value="Poly_Biosynth_Transport"/>
</dbReference>
<dbReference type="PANTHER" id="PTHR30250">
    <property type="entry name" value="PST FAMILY PREDICTED COLANIC ACID TRANSPORTER"/>
    <property type="match status" value="1"/>
</dbReference>
<evidence type="ECO:0000313" key="7">
    <source>
        <dbReference type="EMBL" id="SFH84801.1"/>
    </source>
</evidence>
<feature type="transmembrane region" description="Helical" evidence="6">
    <location>
        <begin position="375"/>
        <end position="397"/>
    </location>
</feature>
<keyword evidence="2" id="KW-1003">Cell membrane</keyword>
<accession>A0A1I3DE97</accession>
<reference evidence="8" key="1">
    <citation type="submission" date="2016-10" db="EMBL/GenBank/DDBJ databases">
        <authorList>
            <person name="Varghese N."/>
            <person name="Submissions S."/>
        </authorList>
    </citation>
    <scope>NUCLEOTIDE SEQUENCE [LARGE SCALE GENOMIC DNA]</scope>
    <source>
        <strain evidence="8">DSM 26348</strain>
    </source>
</reference>
<organism evidence="7 8">
    <name type="scientific">Planctomicrobium piriforme</name>
    <dbReference type="NCBI Taxonomy" id="1576369"/>
    <lineage>
        <taxon>Bacteria</taxon>
        <taxon>Pseudomonadati</taxon>
        <taxon>Planctomycetota</taxon>
        <taxon>Planctomycetia</taxon>
        <taxon>Planctomycetales</taxon>
        <taxon>Planctomycetaceae</taxon>
        <taxon>Planctomicrobium</taxon>
    </lineage>
</organism>
<feature type="transmembrane region" description="Helical" evidence="6">
    <location>
        <begin position="183"/>
        <end position="204"/>
    </location>
</feature>
<evidence type="ECO:0000256" key="5">
    <source>
        <dbReference type="ARBA" id="ARBA00023136"/>
    </source>
</evidence>
<feature type="transmembrane region" description="Helical" evidence="6">
    <location>
        <begin position="238"/>
        <end position="257"/>
    </location>
</feature>
<evidence type="ECO:0000313" key="8">
    <source>
        <dbReference type="Proteomes" id="UP000199518"/>
    </source>
</evidence>
<feature type="transmembrane region" description="Helical" evidence="6">
    <location>
        <begin position="122"/>
        <end position="145"/>
    </location>
</feature>
<sequence>MKLRSGLRMGSALGVRVLGAGSNLLLSLACSLMMTPVASGQFFVGLNLVTFLSGPFRFGFDVSSIREVSRVRTLNRADAIPALMHKAVRVTLSRGAVFSLLGVLASSWMATQFYGDAAMTQVLQLAALIIPVHAAIFVLSGVSLGEGYVIGPIASQNIAVPALTSALIYVLSLLKIIQLTPATALAIYLAMGILTAIGALGMVLSRNRKFDSPADDNGQFIANSLHEMTDRAKRAWRYNLVDSGVLWLTPTIAGVLLTKPDIRGLSIALRMSMLLSFFVLSAHASMASTLTRLHTEGKPGELCRVYRTTTMFVMAGALLMSLPLLLLPGWTLSFFGEGMTQYALMLQLLTLGQFFGAFCGPAGQALMMTGHDRELWRTASIAGVIGCIVGVACIFLFGANGAAGGTALAFSIHKGAILARLVSIHSPEIHPFTWLWTRKSRALSSGSP</sequence>
<keyword evidence="8" id="KW-1185">Reference proteome</keyword>
<feature type="transmembrane region" description="Helical" evidence="6">
    <location>
        <begin position="342"/>
        <end position="363"/>
    </location>
</feature>
<dbReference type="AlphaFoldDB" id="A0A1I3DE97"/>
<feature type="transmembrane region" description="Helical" evidence="6">
    <location>
        <begin position="92"/>
        <end position="110"/>
    </location>
</feature>
<feature type="transmembrane region" description="Helical" evidence="6">
    <location>
        <begin position="157"/>
        <end position="177"/>
    </location>
</feature>
<protein>
    <submittedName>
        <fullName evidence="7">Membrane protein involved in the export of O-antigen and teichoic acid</fullName>
    </submittedName>
</protein>
<dbReference type="RefSeq" id="WP_139228262.1">
    <property type="nucleotide sequence ID" value="NZ_FOQD01000003.1"/>
</dbReference>
<evidence type="ECO:0000256" key="6">
    <source>
        <dbReference type="SAM" id="Phobius"/>
    </source>
</evidence>
<evidence type="ECO:0000256" key="2">
    <source>
        <dbReference type="ARBA" id="ARBA00022475"/>
    </source>
</evidence>
<dbReference type="EMBL" id="FOQD01000003">
    <property type="protein sequence ID" value="SFH84801.1"/>
    <property type="molecule type" value="Genomic_DNA"/>
</dbReference>